<name>A0A9N9ASW6_9GLOM</name>
<reference evidence="1" key="1">
    <citation type="submission" date="2021-06" db="EMBL/GenBank/DDBJ databases">
        <authorList>
            <person name="Kallberg Y."/>
            <person name="Tangrot J."/>
            <person name="Rosling A."/>
        </authorList>
    </citation>
    <scope>NUCLEOTIDE SEQUENCE</scope>
    <source>
        <strain evidence="1">MA453B</strain>
    </source>
</reference>
<sequence length="49" mass="6152">MPDPIWVHFTQLEHIIRFKQKRRECNYCQQQINNALRAAYIYFRNCEQH</sequence>
<proteinExistence type="predicted"/>
<dbReference type="AlphaFoldDB" id="A0A9N9ASW6"/>
<comment type="caution">
    <text evidence="1">The sequence shown here is derived from an EMBL/GenBank/DDBJ whole genome shotgun (WGS) entry which is preliminary data.</text>
</comment>
<protein>
    <submittedName>
        <fullName evidence="1">22246_t:CDS:1</fullName>
    </submittedName>
</protein>
<organism evidence="1 2">
    <name type="scientific">Dentiscutata erythropus</name>
    <dbReference type="NCBI Taxonomy" id="1348616"/>
    <lineage>
        <taxon>Eukaryota</taxon>
        <taxon>Fungi</taxon>
        <taxon>Fungi incertae sedis</taxon>
        <taxon>Mucoromycota</taxon>
        <taxon>Glomeromycotina</taxon>
        <taxon>Glomeromycetes</taxon>
        <taxon>Diversisporales</taxon>
        <taxon>Gigasporaceae</taxon>
        <taxon>Dentiscutata</taxon>
    </lineage>
</organism>
<evidence type="ECO:0000313" key="1">
    <source>
        <dbReference type="EMBL" id="CAG8538872.1"/>
    </source>
</evidence>
<evidence type="ECO:0000313" key="2">
    <source>
        <dbReference type="Proteomes" id="UP000789405"/>
    </source>
</evidence>
<dbReference type="EMBL" id="CAJVPY010001846">
    <property type="protein sequence ID" value="CAG8538872.1"/>
    <property type="molecule type" value="Genomic_DNA"/>
</dbReference>
<accession>A0A9N9ASW6</accession>
<dbReference type="Proteomes" id="UP000789405">
    <property type="component" value="Unassembled WGS sequence"/>
</dbReference>
<keyword evidence="2" id="KW-1185">Reference proteome</keyword>
<gene>
    <name evidence="1" type="ORF">DERYTH_LOCUS4705</name>
</gene>